<dbReference type="PROSITE" id="PS00584">
    <property type="entry name" value="PFKB_KINASES_2"/>
    <property type="match status" value="1"/>
</dbReference>
<evidence type="ECO:0000256" key="3">
    <source>
        <dbReference type="ARBA" id="ARBA00022777"/>
    </source>
</evidence>
<name>A0A1I5RXK8_9BACT</name>
<evidence type="ECO:0000259" key="4">
    <source>
        <dbReference type="Pfam" id="PF00294"/>
    </source>
</evidence>
<evidence type="ECO:0000313" key="6">
    <source>
        <dbReference type="Proteomes" id="UP000199031"/>
    </source>
</evidence>
<dbReference type="GO" id="GO:0016301">
    <property type="term" value="F:kinase activity"/>
    <property type="evidence" value="ECO:0007669"/>
    <property type="project" value="UniProtKB-KW"/>
</dbReference>
<dbReference type="RefSeq" id="WP_090654099.1">
    <property type="nucleotide sequence ID" value="NZ_FOXQ01000001.1"/>
</dbReference>
<dbReference type="PANTHER" id="PTHR43085">
    <property type="entry name" value="HEXOKINASE FAMILY MEMBER"/>
    <property type="match status" value="1"/>
</dbReference>
<dbReference type="Gene3D" id="3.40.1190.20">
    <property type="match status" value="1"/>
</dbReference>
<dbReference type="SUPFAM" id="SSF53613">
    <property type="entry name" value="Ribokinase-like"/>
    <property type="match status" value="1"/>
</dbReference>
<dbReference type="InterPro" id="IPR029056">
    <property type="entry name" value="Ribokinase-like"/>
</dbReference>
<sequence>MENSLTEYDDAQNARLWEGGKILCMGEALIDMICTDKGKPLTEGQHFLKKPGGAPTNVAAAIAALGGDVELAAKVGNDPFGKHLVEVMQDFNVSTKWMLLDNHSFTTLAFVSLMENGERDFVFNRGADGQLSRAEMEAIDLDGFSIIHFGSATGFLPGPLQTAYQGLMQKALHRNLYVSFDPNYRHLLFKNNEQSFIDQSWNFIESCNFFKVSDEEALLITGAATLTDAINILKKKTDAVFTITIGKEGTMLIVNDEIVTVPSIPVKAVDTTGAGDAFVGAVLYQLSKMQTTLDEISFDNWKNIVYNANKAGARTCEYMGAMEAFKHLSSDIFN</sequence>
<dbReference type="CDD" id="cd01167">
    <property type="entry name" value="bac_FRK"/>
    <property type="match status" value="1"/>
</dbReference>
<gene>
    <name evidence="5" type="ORF">SAMN05444277_101472</name>
</gene>
<dbReference type="Proteomes" id="UP000199031">
    <property type="component" value="Unassembled WGS sequence"/>
</dbReference>
<keyword evidence="3 5" id="KW-0418">Kinase</keyword>
<dbReference type="OrthoDB" id="9813569at2"/>
<dbReference type="InterPro" id="IPR050306">
    <property type="entry name" value="PfkB_Carbo_kinase"/>
</dbReference>
<dbReference type="STRING" id="1465490.SAMN05444277_101472"/>
<comment type="similarity">
    <text evidence="1">Belongs to the carbohydrate kinase PfkB family.</text>
</comment>
<accession>A0A1I5RXK8</accession>
<reference evidence="5 6" key="1">
    <citation type="submission" date="2016-10" db="EMBL/GenBank/DDBJ databases">
        <authorList>
            <person name="de Groot N.N."/>
        </authorList>
    </citation>
    <scope>NUCLEOTIDE SEQUENCE [LARGE SCALE GENOMIC DNA]</scope>
    <source>
        <strain evidence="5 6">DSM 28286</strain>
    </source>
</reference>
<evidence type="ECO:0000256" key="1">
    <source>
        <dbReference type="ARBA" id="ARBA00010688"/>
    </source>
</evidence>
<dbReference type="Pfam" id="PF00294">
    <property type="entry name" value="PfkB"/>
    <property type="match status" value="1"/>
</dbReference>
<dbReference type="EMBL" id="FOXQ01000001">
    <property type="protein sequence ID" value="SFP63170.1"/>
    <property type="molecule type" value="Genomic_DNA"/>
</dbReference>
<proteinExistence type="inferred from homology"/>
<dbReference type="InterPro" id="IPR011611">
    <property type="entry name" value="PfkB_dom"/>
</dbReference>
<feature type="domain" description="Carbohydrate kinase PfkB" evidence="4">
    <location>
        <begin position="21"/>
        <end position="323"/>
    </location>
</feature>
<dbReference type="PANTHER" id="PTHR43085:SF54">
    <property type="entry name" value="PUTATIVE-RELATED"/>
    <property type="match status" value="1"/>
</dbReference>
<keyword evidence="6" id="KW-1185">Reference proteome</keyword>
<evidence type="ECO:0000256" key="2">
    <source>
        <dbReference type="ARBA" id="ARBA00022679"/>
    </source>
</evidence>
<dbReference type="AlphaFoldDB" id="A0A1I5RXK8"/>
<dbReference type="PROSITE" id="PS00583">
    <property type="entry name" value="PFKB_KINASES_1"/>
    <property type="match status" value="1"/>
</dbReference>
<evidence type="ECO:0000313" key="5">
    <source>
        <dbReference type="EMBL" id="SFP63170.1"/>
    </source>
</evidence>
<dbReference type="InterPro" id="IPR002173">
    <property type="entry name" value="Carboh/pur_kinase_PfkB_CS"/>
</dbReference>
<protein>
    <submittedName>
        <fullName evidence="5">Fructokinase</fullName>
    </submittedName>
</protein>
<organism evidence="5 6">
    <name type="scientific">Parafilimonas terrae</name>
    <dbReference type="NCBI Taxonomy" id="1465490"/>
    <lineage>
        <taxon>Bacteria</taxon>
        <taxon>Pseudomonadati</taxon>
        <taxon>Bacteroidota</taxon>
        <taxon>Chitinophagia</taxon>
        <taxon>Chitinophagales</taxon>
        <taxon>Chitinophagaceae</taxon>
        <taxon>Parafilimonas</taxon>
    </lineage>
</organism>
<keyword evidence="2" id="KW-0808">Transferase</keyword>